<protein>
    <submittedName>
        <fullName evidence="1">Uncharacterized protein</fullName>
    </submittedName>
</protein>
<sequence length="80" mass="8895">MIRIYVEVTDTDGSMIVDDHYEFETVPRIGERVILDNRGGLDEQGSSTPLRVIEVVNHATPKGDVANPISYIELHCKVIG</sequence>
<name>A0ABX7T2D8_9SPHN</name>
<dbReference type="RefSeq" id="WP_207986523.1">
    <property type="nucleotide sequence ID" value="NZ_CP071794.1"/>
</dbReference>
<organism evidence="1 2">
    <name type="scientific">Parasphingorhabdus cellanae</name>
    <dbReference type="NCBI Taxonomy" id="2806553"/>
    <lineage>
        <taxon>Bacteria</taxon>
        <taxon>Pseudomonadati</taxon>
        <taxon>Pseudomonadota</taxon>
        <taxon>Alphaproteobacteria</taxon>
        <taxon>Sphingomonadales</taxon>
        <taxon>Sphingomonadaceae</taxon>
        <taxon>Parasphingorhabdus</taxon>
    </lineage>
</organism>
<keyword evidence="2" id="KW-1185">Reference proteome</keyword>
<evidence type="ECO:0000313" key="2">
    <source>
        <dbReference type="Proteomes" id="UP000663923"/>
    </source>
</evidence>
<dbReference type="Proteomes" id="UP000663923">
    <property type="component" value="Chromosome"/>
</dbReference>
<reference evidence="1 2" key="1">
    <citation type="submission" date="2021-03" db="EMBL/GenBank/DDBJ databases">
        <title>Complete genome of Parasphingorhabdus_sp.JHSY0214.</title>
        <authorList>
            <person name="Yoo J.H."/>
            <person name="Bae J.W."/>
        </authorList>
    </citation>
    <scope>NUCLEOTIDE SEQUENCE [LARGE SCALE GENOMIC DNA]</scope>
    <source>
        <strain evidence="1 2">JHSY0214</strain>
    </source>
</reference>
<dbReference type="EMBL" id="CP071794">
    <property type="protein sequence ID" value="QTD54689.1"/>
    <property type="molecule type" value="Genomic_DNA"/>
</dbReference>
<accession>A0ABX7T2D8</accession>
<proteinExistence type="predicted"/>
<gene>
    <name evidence="1" type="ORF">J4G78_10485</name>
</gene>
<evidence type="ECO:0000313" key="1">
    <source>
        <dbReference type="EMBL" id="QTD54689.1"/>
    </source>
</evidence>